<keyword evidence="2" id="KW-1185">Reference proteome</keyword>
<protein>
    <recommendedName>
        <fullName evidence="3">SMI1/KNR4 family protein</fullName>
    </recommendedName>
</protein>
<name>A0ABX7Y5C6_9ACTN</name>
<dbReference type="InterPro" id="IPR046268">
    <property type="entry name" value="DUF6301"/>
</dbReference>
<accession>A0ABX7Y5C6</accession>
<dbReference type="Pfam" id="PF19818">
    <property type="entry name" value="DUF6301"/>
    <property type="match status" value="1"/>
</dbReference>
<reference evidence="1 2" key="1">
    <citation type="submission" date="2021-03" db="EMBL/GenBank/DDBJ databases">
        <title>Human Oral Microbial Genomes.</title>
        <authorList>
            <person name="Johnston C.D."/>
            <person name="Chen T."/>
            <person name="Dewhirst F.E."/>
        </authorList>
    </citation>
    <scope>NUCLEOTIDE SEQUENCE [LARGE SCALE GENOMIC DNA]</scope>
    <source>
        <strain evidence="1 2">DSMZ 100122</strain>
    </source>
</reference>
<evidence type="ECO:0008006" key="3">
    <source>
        <dbReference type="Google" id="ProtNLM"/>
    </source>
</evidence>
<evidence type="ECO:0000313" key="1">
    <source>
        <dbReference type="EMBL" id="QUC08088.1"/>
    </source>
</evidence>
<gene>
    <name evidence="1" type="ORF">J5A65_14470</name>
</gene>
<dbReference type="RefSeq" id="WP_212323581.1">
    <property type="nucleotide sequence ID" value="NZ_AP024463.1"/>
</dbReference>
<organism evidence="1 2">
    <name type="scientific">Arachnia rubra</name>
    <dbReference type="NCBI Taxonomy" id="1547448"/>
    <lineage>
        <taxon>Bacteria</taxon>
        <taxon>Bacillati</taxon>
        <taxon>Actinomycetota</taxon>
        <taxon>Actinomycetes</taxon>
        <taxon>Propionibacteriales</taxon>
        <taxon>Propionibacteriaceae</taxon>
        <taxon>Arachnia</taxon>
    </lineage>
</organism>
<sequence length="150" mass="16348">MNPLSAEDFVAWADQLAGLSWPLDLDGFRDAAAGLGWLPTDRPWEFIVDFPAGSRRVVLFGGKSGGIHNISFPLFTPETESAENTARLNDLFASYEAAGTQAWGRPFHVDLNEDPTLTWRLPGGCVGEIVGGSDLILLTFFTPQGAFIYE</sequence>
<dbReference type="Proteomes" id="UP000678513">
    <property type="component" value="Chromosome"/>
</dbReference>
<dbReference type="EMBL" id="CP072384">
    <property type="protein sequence ID" value="QUC08088.1"/>
    <property type="molecule type" value="Genomic_DNA"/>
</dbReference>
<proteinExistence type="predicted"/>
<evidence type="ECO:0000313" key="2">
    <source>
        <dbReference type="Proteomes" id="UP000678513"/>
    </source>
</evidence>